<sequence>MTHIESKDPFGFVGSHIVRRQPRTGEEEHGWLTRYNEALDCYTLFVPGSGEPRLLARGEVLKYLSAFNIEFHEDDAKDFPPPVKDMTTSRYLGVTLCRYRQQSSERGNEMEDKYGSMEEISESAVINGMIALTKSPFFSSPSRTKKQKRNKDELKLVRRKRQRMETTSGSSDEEIPSGSVTVIEDVADKQQDDDVVLVDQTKMRAGVVGRETEPTPNILEIMSSTLDSTARKHSLEMASHPVDDLMLTDKDDVAGQDDIVKIQERHKEPDSDKSTIDTTLTDLAAQPETPKNAVLYC</sequence>
<dbReference type="EMBL" id="CANTFM010000178">
    <property type="protein sequence ID" value="CAI5714173.1"/>
    <property type="molecule type" value="Genomic_DNA"/>
</dbReference>
<evidence type="ECO:0000256" key="1">
    <source>
        <dbReference type="SAM" id="MobiDB-lite"/>
    </source>
</evidence>
<dbReference type="Proteomes" id="UP001162029">
    <property type="component" value="Unassembled WGS sequence"/>
</dbReference>
<reference evidence="2" key="1">
    <citation type="submission" date="2022-12" db="EMBL/GenBank/DDBJ databases">
        <authorList>
            <person name="Webb A."/>
        </authorList>
    </citation>
    <scope>NUCLEOTIDE SEQUENCE</scope>
    <source>
        <strain evidence="2">Pd1</strain>
    </source>
</reference>
<organism evidence="2 3">
    <name type="scientific">Peronospora destructor</name>
    <dbReference type="NCBI Taxonomy" id="86335"/>
    <lineage>
        <taxon>Eukaryota</taxon>
        <taxon>Sar</taxon>
        <taxon>Stramenopiles</taxon>
        <taxon>Oomycota</taxon>
        <taxon>Peronosporomycetes</taxon>
        <taxon>Peronosporales</taxon>
        <taxon>Peronosporaceae</taxon>
        <taxon>Peronospora</taxon>
    </lineage>
</organism>
<evidence type="ECO:0000313" key="2">
    <source>
        <dbReference type="EMBL" id="CAI5714173.1"/>
    </source>
</evidence>
<evidence type="ECO:0000313" key="3">
    <source>
        <dbReference type="Proteomes" id="UP001162029"/>
    </source>
</evidence>
<dbReference type="AlphaFoldDB" id="A0AAV0T7E4"/>
<gene>
    <name evidence="2" type="ORF">PDE001_LOCUS1094</name>
</gene>
<name>A0AAV0T7E4_9STRA</name>
<evidence type="ECO:0008006" key="4">
    <source>
        <dbReference type="Google" id="ProtNLM"/>
    </source>
</evidence>
<accession>A0AAV0T7E4</accession>
<protein>
    <recommendedName>
        <fullName evidence="4">MBD domain-containing protein</fullName>
    </recommendedName>
</protein>
<keyword evidence="3" id="KW-1185">Reference proteome</keyword>
<feature type="region of interest" description="Disordered" evidence="1">
    <location>
        <begin position="137"/>
        <end position="179"/>
    </location>
</feature>
<comment type="caution">
    <text evidence="2">The sequence shown here is derived from an EMBL/GenBank/DDBJ whole genome shotgun (WGS) entry which is preliminary data.</text>
</comment>
<proteinExistence type="predicted"/>